<evidence type="ECO:0000313" key="2">
    <source>
        <dbReference type="EMBL" id="QOT70708.1"/>
    </source>
</evidence>
<feature type="domain" description="T6SS Transcription factor RovC-like DNA binding" evidence="1">
    <location>
        <begin position="110"/>
        <end position="206"/>
    </location>
</feature>
<name>A0A7M2GDQ2_SPHSA</name>
<evidence type="ECO:0000313" key="3">
    <source>
        <dbReference type="Proteomes" id="UP000593663"/>
    </source>
</evidence>
<dbReference type="Proteomes" id="UP000593663">
    <property type="component" value="Chromosome 1"/>
</dbReference>
<dbReference type="AlphaFoldDB" id="A0A7M2GDQ2"/>
<gene>
    <name evidence="2" type="ORF">H5V43_11280</name>
</gene>
<evidence type="ECO:0000259" key="1">
    <source>
        <dbReference type="Pfam" id="PF10074"/>
    </source>
</evidence>
<dbReference type="RefSeq" id="WP_025549567.1">
    <property type="nucleotide sequence ID" value="NZ_BATN01000047.1"/>
</dbReference>
<dbReference type="KEGG" id="sbar:H5V43_11280"/>
<sequence length="208" mass="23313">MPWTRRHGGFTFAEHPDLPAPEARIIWRADIDPATLPVVIANHSAPVEERIELGQLLPWLRIATDTMGREHAVLSDGLRHLRIDIMAGSLTHTRGAVLLHYEIWGSQGAARRLRTLERFLDLVRTGRFRAPLYPADPVIGRGLALLRVHDARASGASHREIGKALFGALAVEAGWEGRTDHVRQRVRRMVKSARAMAQGGYRLLMRPK</sequence>
<protein>
    <submittedName>
        <fullName evidence="2">DUF2285 domain-containing protein</fullName>
    </submittedName>
</protein>
<organism evidence="2 3">
    <name type="scientific">Sphingobium fuliginis (strain ATCC 27551)</name>
    <dbReference type="NCBI Taxonomy" id="336203"/>
    <lineage>
        <taxon>Bacteria</taxon>
        <taxon>Pseudomonadati</taxon>
        <taxon>Pseudomonadota</taxon>
        <taxon>Alphaproteobacteria</taxon>
        <taxon>Sphingomonadales</taxon>
        <taxon>Sphingomonadaceae</taxon>
        <taxon>Sphingobium</taxon>
    </lineage>
</organism>
<dbReference type="InterPro" id="IPR018754">
    <property type="entry name" value="RovC-like_DNA-bd"/>
</dbReference>
<reference evidence="3" key="1">
    <citation type="submission" date="2020-08" db="EMBL/GenBank/DDBJ databases">
        <title>Complete genome sequence of Sphingobium barthaii strain KK22, a high-molecular-weight polycyclic aromatic hydrocarbon-degrading soil bacterium.</title>
        <authorList>
            <person name="Mori J.F."/>
            <person name="Kanaly R.A."/>
        </authorList>
    </citation>
    <scope>NUCLEOTIDE SEQUENCE [LARGE SCALE GENOMIC DNA]</scope>
    <source>
        <strain evidence="3">KK22</strain>
    </source>
</reference>
<dbReference type="EMBL" id="CP060035">
    <property type="protein sequence ID" value="QOT70708.1"/>
    <property type="molecule type" value="Genomic_DNA"/>
</dbReference>
<proteinExistence type="predicted"/>
<dbReference type="Pfam" id="PF10074">
    <property type="entry name" value="RovC_DNA-bd"/>
    <property type="match status" value="1"/>
</dbReference>
<accession>A0A7M2GDQ2</accession>